<dbReference type="Proteomes" id="UP000580517">
    <property type="component" value="Unassembled WGS sequence"/>
</dbReference>
<organism evidence="2 3">
    <name type="scientific">Allopusillimonas soli</name>
    <dbReference type="NCBI Taxonomy" id="659016"/>
    <lineage>
        <taxon>Bacteria</taxon>
        <taxon>Pseudomonadati</taxon>
        <taxon>Pseudomonadota</taxon>
        <taxon>Betaproteobacteria</taxon>
        <taxon>Burkholderiales</taxon>
        <taxon>Alcaligenaceae</taxon>
        <taxon>Allopusillimonas</taxon>
    </lineage>
</organism>
<dbReference type="Gene3D" id="1.10.530.10">
    <property type="match status" value="1"/>
</dbReference>
<sequence>MLRLANFPDHPAFHRMPALIFRIVRLARLMPLLLAVGCATVPPSNLDNICEIFRERPAWHDDALDMQRKWGVPPQVAMAIIYQESSFREDALPPRRYLLGFIPWGRVSSAYGYAQAKDETWADYQREAGSWFSDRDDFGDALDFMGWYMNKSQRLNGVSKWDAYGQYLNYHEGWTGYRNRSYERKAWLKRVAAKVQARAERFGAQYRSCQDDL</sequence>
<feature type="domain" description="Transglycosylase SLT" evidence="1">
    <location>
        <begin position="29"/>
        <end position="209"/>
    </location>
</feature>
<dbReference type="SUPFAM" id="SSF53955">
    <property type="entry name" value="Lysozyme-like"/>
    <property type="match status" value="1"/>
</dbReference>
<dbReference type="Pfam" id="PF19489">
    <property type="entry name" value="SLT_4"/>
    <property type="match status" value="1"/>
</dbReference>
<dbReference type="AlphaFoldDB" id="A0A853FF65"/>
<evidence type="ECO:0000313" key="3">
    <source>
        <dbReference type="Proteomes" id="UP000580517"/>
    </source>
</evidence>
<reference evidence="2 3" key="1">
    <citation type="submission" date="2020-07" db="EMBL/GenBank/DDBJ databases">
        <title>Taxonomic revisions and descriptions of new bacterial species based on genomic comparisons in the high-G+C-content subgroup of the family Alcaligenaceae.</title>
        <authorList>
            <person name="Szabo A."/>
            <person name="Felfoldi T."/>
        </authorList>
    </citation>
    <scope>NUCLEOTIDE SEQUENCE [LARGE SCALE GENOMIC DNA]</scope>
    <source>
        <strain evidence="2 3">DSM 25264</strain>
    </source>
</reference>
<protein>
    <submittedName>
        <fullName evidence="2">Transglycosylase SLT domain-containing protein</fullName>
    </submittedName>
</protein>
<accession>A0A853FF65</accession>
<evidence type="ECO:0000259" key="1">
    <source>
        <dbReference type="Pfam" id="PF19489"/>
    </source>
</evidence>
<keyword evidence="3" id="KW-1185">Reference proteome</keyword>
<comment type="caution">
    <text evidence="2">The sequence shown here is derived from an EMBL/GenBank/DDBJ whole genome shotgun (WGS) entry which is preliminary data.</text>
</comment>
<dbReference type="CDD" id="cd00442">
    <property type="entry name" value="Lyz-like"/>
    <property type="match status" value="1"/>
</dbReference>
<name>A0A853FF65_9BURK</name>
<dbReference type="InterPro" id="IPR023346">
    <property type="entry name" value="Lysozyme-like_dom_sf"/>
</dbReference>
<evidence type="ECO:0000313" key="2">
    <source>
        <dbReference type="EMBL" id="NYT38703.1"/>
    </source>
</evidence>
<proteinExistence type="predicted"/>
<dbReference type="InterPro" id="IPR045795">
    <property type="entry name" value="SLT_4"/>
</dbReference>
<gene>
    <name evidence="2" type="ORF">H0A68_17630</name>
</gene>
<dbReference type="EMBL" id="JACCEW010000006">
    <property type="protein sequence ID" value="NYT38703.1"/>
    <property type="molecule type" value="Genomic_DNA"/>
</dbReference>